<protein>
    <submittedName>
        <fullName evidence="10">NADH-quinone oxidoreductase subunit E</fullName>
    </submittedName>
</protein>
<dbReference type="PANTHER" id="PTHR42703:SF1">
    <property type="entry name" value="NA(+)_H(+) ANTIPORTER SUBUNIT D1"/>
    <property type="match status" value="1"/>
</dbReference>
<feature type="transmembrane region" description="Helical" evidence="8">
    <location>
        <begin position="373"/>
        <end position="394"/>
    </location>
</feature>
<sequence length="576" mass="59202">MSGETLLPLAVALPLLGAALLLALGHVIPKRASDMVALLLALALAGIGAWLAREAAAGPVTHWFGGWVPQGGRPLGIAFTADLAGAGMVCFIGLVFAACFAFAWGYFEPAGAMFHVLMLVFMGAMAGFCLTADLFNLFVWFEVMSVAAFALTAYHLESSAIEGALNFTITNSLASFMMLGGIGLLYARFGLLDMPALGRAAAEAPGEMVVAAACCLLLAALLTKAAMVPFQFWLTDAHAVAPSPVSVVFSGVMVSLGIFGIARLGGTVFAGVPAAQGVMHGLLLGLGLASALLGGVGCLQQRHLKRMLAFSTISHTGILLGALALVSAQGKAGMLAYLLGHGAVKAALFMIAGILLTRCGGIDEIQLRGRGRAVWPAGIVFGLAGLVLGGLPFGTLDEATRLLDSAAAEQGLPWLAAPLLLGAALTGGAVLRAGGRIFLGWGRVSGEEERAPTEEEQEPRDRPLWLMLAPAAVLLAAALGLGGPIAHFALTAAGGGEMPAETPNPWLPWAAIGLSLLIAGWDLGRAHLPRWLRAPVEAASGPAFALLDRLHTGRVGDYVAFMLAGLAVLTLGFMLG</sequence>
<evidence type="ECO:0000256" key="6">
    <source>
        <dbReference type="ARBA" id="ARBA00023136"/>
    </source>
</evidence>
<dbReference type="Pfam" id="PF00361">
    <property type="entry name" value="Proton_antipo_M"/>
    <property type="match status" value="1"/>
</dbReference>
<dbReference type="Proteomes" id="UP000606490">
    <property type="component" value="Unassembled WGS sequence"/>
</dbReference>
<accession>A0ABS1V3Z6</accession>
<reference evidence="10 11" key="1">
    <citation type="submission" date="2021-01" db="EMBL/GenBank/DDBJ databases">
        <title>Belnapia mucosa sp. nov. and Belnapia arida sp. nov., isolated from the Tabernas Desert (Almeria, Spain).</title>
        <authorList>
            <person name="Molina-Menor E."/>
            <person name="Vidal-Verdu A."/>
            <person name="Calonge A."/>
            <person name="Satari L."/>
            <person name="Pereto Magraner J."/>
            <person name="Porcar Miralles M."/>
        </authorList>
    </citation>
    <scope>NUCLEOTIDE SEQUENCE [LARGE SCALE GENOMIC DNA]</scope>
    <source>
        <strain evidence="10 11">T6</strain>
    </source>
</reference>
<feature type="transmembrane region" description="Helical" evidence="8">
    <location>
        <begin position="137"/>
        <end position="156"/>
    </location>
</feature>
<feature type="domain" description="NADH:quinone oxidoreductase/Mrp antiporter transmembrane" evidence="9">
    <location>
        <begin position="133"/>
        <end position="393"/>
    </location>
</feature>
<evidence type="ECO:0000256" key="4">
    <source>
        <dbReference type="ARBA" id="ARBA00022692"/>
    </source>
</evidence>
<feature type="transmembrane region" description="Helical" evidence="8">
    <location>
        <begin position="464"/>
        <end position="486"/>
    </location>
</feature>
<keyword evidence="6 8" id="KW-0472">Membrane</keyword>
<keyword evidence="3" id="KW-1003">Cell membrane</keyword>
<feature type="transmembrane region" description="Helical" evidence="8">
    <location>
        <begin position="245"/>
        <end position="265"/>
    </location>
</feature>
<keyword evidence="4 7" id="KW-0812">Transmembrane</keyword>
<feature type="transmembrane region" description="Helical" evidence="8">
    <location>
        <begin position="308"/>
        <end position="328"/>
    </location>
</feature>
<keyword evidence="5 8" id="KW-1133">Transmembrane helix</keyword>
<dbReference type="EMBL" id="JAEUXJ010000005">
    <property type="protein sequence ID" value="MBL6456422.1"/>
    <property type="molecule type" value="Genomic_DNA"/>
</dbReference>
<name>A0ABS1V3Z6_9PROT</name>
<feature type="transmembrane region" description="Helical" evidence="8">
    <location>
        <begin position="555"/>
        <end position="575"/>
    </location>
</feature>
<dbReference type="InterPro" id="IPR003918">
    <property type="entry name" value="NADH_UbQ_OxRdtase"/>
</dbReference>
<evidence type="ECO:0000256" key="1">
    <source>
        <dbReference type="ARBA" id="ARBA00004651"/>
    </source>
</evidence>
<evidence type="ECO:0000313" key="11">
    <source>
        <dbReference type="Proteomes" id="UP000606490"/>
    </source>
</evidence>
<evidence type="ECO:0000256" key="8">
    <source>
        <dbReference type="SAM" id="Phobius"/>
    </source>
</evidence>
<feature type="transmembrane region" description="Helical" evidence="8">
    <location>
        <begin position="83"/>
        <end position="107"/>
    </location>
</feature>
<feature type="transmembrane region" description="Helical" evidence="8">
    <location>
        <begin position="6"/>
        <end position="28"/>
    </location>
</feature>
<dbReference type="PRINTS" id="PR01437">
    <property type="entry name" value="NUOXDRDTASE4"/>
</dbReference>
<organism evidence="10 11">
    <name type="scientific">Belnapia mucosa</name>
    <dbReference type="NCBI Taxonomy" id="2804532"/>
    <lineage>
        <taxon>Bacteria</taxon>
        <taxon>Pseudomonadati</taxon>
        <taxon>Pseudomonadota</taxon>
        <taxon>Alphaproteobacteria</taxon>
        <taxon>Acetobacterales</taxon>
        <taxon>Roseomonadaceae</taxon>
        <taxon>Belnapia</taxon>
    </lineage>
</organism>
<evidence type="ECO:0000256" key="5">
    <source>
        <dbReference type="ARBA" id="ARBA00022989"/>
    </source>
</evidence>
<dbReference type="PANTHER" id="PTHR42703">
    <property type="entry name" value="NADH DEHYDROGENASE"/>
    <property type="match status" value="1"/>
</dbReference>
<feature type="transmembrane region" description="Helical" evidence="8">
    <location>
        <begin position="209"/>
        <end position="233"/>
    </location>
</feature>
<feature type="transmembrane region" description="Helical" evidence="8">
    <location>
        <begin position="277"/>
        <end position="296"/>
    </location>
</feature>
<feature type="transmembrane region" description="Helical" evidence="8">
    <location>
        <begin position="168"/>
        <end position="189"/>
    </location>
</feature>
<comment type="subcellular location">
    <subcellularLocation>
        <location evidence="1">Cell membrane</location>
        <topology evidence="1">Multi-pass membrane protein</topology>
    </subcellularLocation>
    <subcellularLocation>
        <location evidence="7">Membrane</location>
        <topology evidence="7">Multi-pass membrane protein</topology>
    </subcellularLocation>
</comment>
<dbReference type="InterPro" id="IPR001750">
    <property type="entry name" value="ND/Mrp_TM"/>
</dbReference>
<gene>
    <name evidence="10" type="ORF">JMJ55_13895</name>
</gene>
<feature type="transmembrane region" description="Helical" evidence="8">
    <location>
        <begin position="414"/>
        <end position="433"/>
    </location>
</feature>
<dbReference type="RefSeq" id="WP_202826168.1">
    <property type="nucleotide sequence ID" value="NZ_JAEUXJ010000005.1"/>
</dbReference>
<evidence type="ECO:0000256" key="7">
    <source>
        <dbReference type="RuleBase" id="RU000320"/>
    </source>
</evidence>
<evidence type="ECO:0000256" key="3">
    <source>
        <dbReference type="ARBA" id="ARBA00022475"/>
    </source>
</evidence>
<comment type="caution">
    <text evidence="10">The sequence shown here is derived from an EMBL/GenBank/DDBJ whole genome shotgun (WGS) entry which is preliminary data.</text>
</comment>
<feature type="transmembrane region" description="Helical" evidence="8">
    <location>
        <begin position="506"/>
        <end position="524"/>
    </location>
</feature>
<proteinExistence type="inferred from homology"/>
<feature type="transmembrane region" description="Helical" evidence="8">
    <location>
        <begin position="35"/>
        <end position="52"/>
    </location>
</feature>
<evidence type="ECO:0000256" key="2">
    <source>
        <dbReference type="ARBA" id="ARBA00005346"/>
    </source>
</evidence>
<feature type="transmembrane region" description="Helical" evidence="8">
    <location>
        <begin position="114"/>
        <end position="131"/>
    </location>
</feature>
<evidence type="ECO:0000313" key="10">
    <source>
        <dbReference type="EMBL" id="MBL6456422.1"/>
    </source>
</evidence>
<evidence type="ECO:0000259" key="9">
    <source>
        <dbReference type="Pfam" id="PF00361"/>
    </source>
</evidence>
<feature type="transmembrane region" description="Helical" evidence="8">
    <location>
        <begin position="334"/>
        <end position="361"/>
    </location>
</feature>
<dbReference type="InterPro" id="IPR050586">
    <property type="entry name" value="CPA3_Na-H_Antiporter_D"/>
</dbReference>
<keyword evidence="11" id="KW-1185">Reference proteome</keyword>
<comment type="similarity">
    <text evidence="2">Belongs to the CPA3 antiporters (TC 2.A.63) subunit D family.</text>
</comment>